<evidence type="ECO:0000313" key="2">
    <source>
        <dbReference type="Proteomes" id="UP000015530"/>
    </source>
</evidence>
<sequence length="30" mass="3444">MDFTFSEEALLPERQFLLLFLASAIFSHIG</sequence>
<comment type="caution">
    <text evidence="1">The sequence shown here is derived from an EMBL/GenBank/DDBJ whole genome shotgun (WGS) entry which is preliminary data.</text>
</comment>
<dbReference type="Proteomes" id="UP000015530">
    <property type="component" value="Unassembled WGS sequence"/>
</dbReference>
<proteinExistence type="predicted"/>
<dbReference type="AlphaFoldDB" id="T0KV00"/>
<evidence type="ECO:0000313" key="1">
    <source>
        <dbReference type="EMBL" id="EQB43111.1"/>
    </source>
</evidence>
<protein>
    <submittedName>
        <fullName evidence="1">Uncharacterized protein</fullName>
    </submittedName>
</protein>
<dbReference type="EMBL" id="AMYD01004481">
    <property type="protein sequence ID" value="EQB43111.1"/>
    <property type="molecule type" value="Genomic_DNA"/>
</dbReference>
<organism evidence="1 2">
    <name type="scientific">Colletotrichum gloeosporioides (strain Cg-14)</name>
    <name type="common">Anthracnose fungus</name>
    <name type="synonym">Glomerella cingulata</name>
    <dbReference type="NCBI Taxonomy" id="1237896"/>
    <lineage>
        <taxon>Eukaryota</taxon>
        <taxon>Fungi</taxon>
        <taxon>Dikarya</taxon>
        <taxon>Ascomycota</taxon>
        <taxon>Pezizomycotina</taxon>
        <taxon>Sordariomycetes</taxon>
        <taxon>Hypocreomycetidae</taxon>
        <taxon>Glomerellales</taxon>
        <taxon>Glomerellaceae</taxon>
        <taxon>Colletotrichum</taxon>
        <taxon>Colletotrichum gloeosporioides species complex</taxon>
    </lineage>
</organism>
<accession>T0KV00</accession>
<name>T0KV00_COLGC</name>
<reference evidence="2" key="1">
    <citation type="journal article" date="2013" name="Mol. Plant Microbe Interact.">
        <title>Global aspects of pacC regulation of pathogenicity genes in Colletotrichum gloeosporioides as revealed by transcriptome analysis.</title>
        <authorList>
            <person name="Alkan N."/>
            <person name="Meng X."/>
            <person name="Friedlander G."/>
            <person name="Reuveni E."/>
            <person name="Sukno S."/>
            <person name="Sherman A."/>
            <person name="Thon M."/>
            <person name="Fluhr R."/>
            <person name="Prusky D."/>
        </authorList>
    </citation>
    <scope>NUCLEOTIDE SEQUENCE [LARGE SCALE GENOMIC DNA]</scope>
    <source>
        <strain evidence="2">Cg-14</strain>
    </source>
</reference>
<gene>
    <name evidence="1" type="ORF">CGLO_18287</name>
</gene>
<dbReference type="HOGENOM" id="CLU_3406347_0_0_1"/>